<evidence type="ECO:0000313" key="5">
    <source>
        <dbReference type="EMBL" id="KAE9352050.1"/>
    </source>
</evidence>
<reference evidence="6 7" key="1">
    <citation type="submission" date="2018-08" db="EMBL/GenBank/DDBJ databases">
        <title>Genomic investigation of the strawberry pathogen Phytophthora fragariae indicates pathogenicity is determined by transcriptional variation in three key races.</title>
        <authorList>
            <person name="Adams T.M."/>
            <person name="Armitage A.D."/>
            <person name="Sobczyk M.K."/>
            <person name="Bates H.J."/>
            <person name="Dunwell J.M."/>
            <person name="Nellist C.F."/>
            <person name="Harrison R.J."/>
        </authorList>
    </citation>
    <scope>NUCLEOTIDE SEQUENCE [LARGE SCALE GENOMIC DNA]</scope>
    <source>
        <strain evidence="4 7">NOV-71</strain>
        <strain evidence="5 9">NOV-77</strain>
        <strain evidence="2 6">NOV-9</strain>
        <strain evidence="3 8">SCRP245</strain>
    </source>
</reference>
<organism evidence="2 6">
    <name type="scientific">Phytophthora fragariae</name>
    <dbReference type="NCBI Taxonomy" id="53985"/>
    <lineage>
        <taxon>Eukaryota</taxon>
        <taxon>Sar</taxon>
        <taxon>Stramenopiles</taxon>
        <taxon>Oomycota</taxon>
        <taxon>Peronosporomycetes</taxon>
        <taxon>Peronosporales</taxon>
        <taxon>Peronosporaceae</taxon>
        <taxon>Phytophthora</taxon>
    </lineage>
</organism>
<dbReference type="EMBL" id="QXFW01000138">
    <property type="protein sequence ID" value="KAE9023464.1"/>
    <property type="molecule type" value="Genomic_DNA"/>
</dbReference>
<gene>
    <name evidence="4" type="ORF">PF007_g3237</name>
    <name evidence="5" type="ORF">PF008_g5640</name>
    <name evidence="2" type="ORF">PF009_g4635</name>
    <name evidence="3" type="ORF">PF011_g3969</name>
</gene>
<evidence type="ECO:0000313" key="3">
    <source>
        <dbReference type="EMBL" id="KAE9023464.1"/>
    </source>
</evidence>
<comment type="caution">
    <text evidence="2">The sequence shown here is derived from an EMBL/GenBank/DDBJ whole genome shotgun (WGS) entry which is preliminary data.</text>
</comment>
<evidence type="ECO:0000313" key="9">
    <source>
        <dbReference type="Proteomes" id="UP000486351"/>
    </source>
</evidence>
<name>A0A6A3FP74_9STRA</name>
<sequence length="259" mass="28629">MQVSACARSVQLALCCFTTSKRSSRDDFKISRGAAARGKAMDFEWGTSASSLSPAAGDDDDGEPGSGDEDVLTSLGASYRAWRAYSREKRAHEYTKTRLVELIKRESALTKQLARLGGTVEGIECALMKLEDLESAQVVLEGRYDAAVTGQAAREDLALELETVQRQCQLHTDRLHEAEAAASRWKSQYQQALPELACSNLEKERLTGELRKVKKTAVLLLNRQYVQLETMSKASQIPRSTGHLKVETKARSFSNVEII</sequence>
<dbReference type="Proteomes" id="UP000486351">
    <property type="component" value="Unassembled WGS sequence"/>
</dbReference>
<dbReference type="EMBL" id="QXFZ01000094">
    <property type="protein sequence ID" value="KAE9133684.1"/>
    <property type="molecule type" value="Genomic_DNA"/>
</dbReference>
<dbReference type="Proteomes" id="UP000441208">
    <property type="component" value="Unassembled WGS sequence"/>
</dbReference>
<feature type="region of interest" description="Disordered" evidence="1">
    <location>
        <begin position="49"/>
        <end position="72"/>
    </location>
</feature>
<evidence type="ECO:0000313" key="6">
    <source>
        <dbReference type="Proteomes" id="UP000429523"/>
    </source>
</evidence>
<dbReference type="Proteomes" id="UP000460718">
    <property type="component" value="Unassembled WGS sequence"/>
</dbReference>
<dbReference type="EMBL" id="QXGF01000147">
    <property type="protein sequence ID" value="KAE8945730.1"/>
    <property type="molecule type" value="Genomic_DNA"/>
</dbReference>
<proteinExistence type="predicted"/>
<evidence type="ECO:0000313" key="8">
    <source>
        <dbReference type="Proteomes" id="UP000460718"/>
    </source>
</evidence>
<dbReference type="AlphaFoldDB" id="A0A6A3FP74"/>
<dbReference type="Proteomes" id="UP000429523">
    <property type="component" value="Unassembled WGS sequence"/>
</dbReference>
<feature type="compositionally biased region" description="Acidic residues" evidence="1">
    <location>
        <begin position="57"/>
        <end position="71"/>
    </location>
</feature>
<evidence type="ECO:0000313" key="7">
    <source>
        <dbReference type="Proteomes" id="UP000441208"/>
    </source>
</evidence>
<dbReference type="EMBL" id="QXFY01000210">
    <property type="protein sequence ID" value="KAE9352050.1"/>
    <property type="molecule type" value="Genomic_DNA"/>
</dbReference>
<evidence type="ECO:0000313" key="2">
    <source>
        <dbReference type="EMBL" id="KAE8945730.1"/>
    </source>
</evidence>
<accession>A0A6A3FP74</accession>
<protein>
    <submittedName>
        <fullName evidence="2">Uncharacterized protein</fullName>
    </submittedName>
</protein>
<evidence type="ECO:0000256" key="1">
    <source>
        <dbReference type="SAM" id="MobiDB-lite"/>
    </source>
</evidence>
<evidence type="ECO:0000313" key="4">
    <source>
        <dbReference type="EMBL" id="KAE9133684.1"/>
    </source>
</evidence>